<dbReference type="Pfam" id="PF03358">
    <property type="entry name" value="FMN_red"/>
    <property type="match status" value="1"/>
</dbReference>
<dbReference type="SUPFAM" id="SSF52218">
    <property type="entry name" value="Flavoproteins"/>
    <property type="match status" value="1"/>
</dbReference>
<evidence type="ECO:0000256" key="1">
    <source>
        <dbReference type="ARBA" id="ARBA00022643"/>
    </source>
</evidence>
<evidence type="ECO:0000313" key="3">
    <source>
        <dbReference type="EMBL" id="NZA25787.1"/>
    </source>
</evidence>
<name>A0A853JAV5_9GAMM</name>
<feature type="domain" description="NADPH-dependent FMN reductase-like" evidence="2">
    <location>
        <begin position="18"/>
        <end position="150"/>
    </location>
</feature>
<keyword evidence="1" id="KW-0288">FMN</keyword>
<organism evidence="3 4">
    <name type="scientific">Luteimonas salinisoli</name>
    <dbReference type="NCBI Taxonomy" id="2752307"/>
    <lineage>
        <taxon>Bacteria</taxon>
        <taxon>Pseudomonadati</taxon>
        <taxon>Pseudomonadota</taxon>
        <taxon>Gammaproteobacteria</taxon>
        <taxon>Lysobacterales</taxon>
        <taxon>Lysobacteraceae</taxon>
        <taxon>Luteimonas</taxon>
    </lineage>
</organism>
<dbReference type="InterPro" id="IPR005025">
    <property type="entry name" value="FMN_Rdtase-like_dom"/>
</dbReference>
<dbReference type="InterPro" id="IPR029039">
    <property type="entry name" value="Flavoprotein-like_sf"/>
</dbReference>
<accession>A0A853JAV5</accession>
<dbReference type="EMBL" id="JACCKA010000038">
    <property type="protein sequence ID" value="NZA25787.1"/>
    <property type="molecule type" value="Genomic_DNA"/>
</dbReference>
<dbReference type="AlphaFoldDB" id="A0A853JAV5"/>
<sequence>MTLRAFGMNCTLTRGPAPSSTQKLLDQVLDAMSALGVETDHVRVVDLDVKPGVSADEGEGDRWPDLRRRLLEAQILVLATPIWLGQPSSVAKRVLERMDAFLGEIDDQGRYPTFGRVAVAAVVGNEDGAHHVTAELYQALADVGFTVPAGAAPYWVGEAMGSTDFKDLESTPKKVADSVRTAASNAVHLAQVLQKHPYPAPLA</sequence>
<reference evidence="3 4" key="1">
    <citation type="submission" date="2020-07" db="EMBL/GenBank/DDBJ databases">
        <title>Luteimonas sp. SJ-92.</title>
        <authorList>
            <person name="Huang X.-X."/>
            <person name="Xu L."/>
            <person name="Sun J.-Q."/>
        </authorList>
    </citation>
    <scope>NUCLEOTIDE SEQUENCE [LARGE SCALE GENOMIC DNA]</scope>
    <source>
        <strain evidence="3 4">SJ-92</strain>
    </source>
</reference>
<evidence type="ECO:0000313" key="4">
    <source>
        <dbReference type="Proteomes" id="UP000578091"/>
    </source>
</evidence>
<evidence type="ECO:0000259" key="2">
    <source>
        <dbReference type="Pfam" id="PF03358"/>
    </source>
</evidence>
<dbReference type="GO" id="GO:0016491">
    <property type="term" value="F:oxidoreductase activity"/>
    <property type="evidence" value="ECO:0007669"/>
    <property type="project" value="InterPro"/>
</dbReference>
<dbReference type="Proteomes" id="UP000578091">
    <property type="component" value="Unassembled WGS sequence"/>
</dbReference>
<dbReference type="RefSeq" id="WP_180677591.1">
    <property type="nucleotide sequence ID" value="NZ_JACCKA010000038.1"/>
</dbReference>
<comment type="caution">
    <text evidence="3">The sequence shown here is derived from an EMBL/GenBank/DDBJ whole genome shotgun (WGS) entry which is preliminary data.</text>
</comment>
<proteinExistence type="predicted"/>
<protein>
    <submittedName>
        <fullName evidence="3">Flavodoxin family protein</fullName>
    </submittedName>
</protein>
<keyword evidence="1" id="KW-0285">Flavoprotein</keyword>
<gene>
    <name evidence="3" type="ORF">H0E84_05270</name>
</gene>
<dbReference type="Gene3D" id="3.40.50.360">
    <property type="match status" value="1"/>
</dbReference>
<keyword evidence="4" id="KW-1185">Reference proteome</keyword>